<dbReference type="SUPFAM" id="SSF52833">
    <property type="entry name" value="Thioredoxin-like"/>
    <property type="match status" value="1"/>
</dbReference>
<keyword evidence="2" id="KW-1185">Reference proteome</keyword>
<dbReference type="RefSeq" id="WP_229737422.1">
    <property type="nucleotide sequence ID" value="NZ_BMFJ01000001.1"/>
</dbReference>
<dbReference type="InterPro" id="IPR036249">
    <property type="entry name" value="Thioredoxin-like_sf"/>
</dbReference>
<dbReference type="Pfam" id="PF06764">
    <property type="entry name" value="DUF1223"/>
    <property type="match status" value="1"/>
</dbReference>
<dbReference type="AlphaFoldDB" id="A0A917EC58"/>
<dbReference type="Proteomes" id="UP000612855">
    <property type="component" value="Unassembled WGS sequence"/>
</dbReference>
<protein>
    <recommendedName>
        <fullName evidence="3">DUF1223 domain-containing protein</fullName>
    </recommendedName>
</protein>
<name>A0A917EC58_9RHOB</name>
<sequence length="237" mass="25830">MFARVGIAALISLVFLGGPGMAQTSRETPVVVELFTSQGCSSCPPADAFLGLLAPRDDVIALGLHVDYWDYIGWKDVFGSPVNSSRQKAYAKAAGRRSVYTPQMIVQGEADVVGNHPMDVTDLIAEYRERPQRVSLAIRRGEGSVLHIEARAVASVTRPMVVQVVRYQPETQVEITRGENAGHKLAYSNVVTEWKVVGEWTPPAPYDAEVPIEGDRPVVVLIQQRGPGPIEAAARLR</sequence>
<gene>
    <name evidence="1" type="ORF">GCM10011360_09230</name>
</gene>
<organism evidence="1 2">
    <name type="scientific">Primorskyibacter flagellatus</name>
    <dbReference type="NCBI Taxonomy" id="1387277"/>
    <lineage>
        <taxon>Bacteria</taxon>
        <taxon>Pseudomonadati</taxon>
        <taxon>Pseudomonadota</taxon>
        <taxon>Alphaproteobacteria</taxon>
        <taxon>Rhodobacterales</taxon>
        <taxon>Roseobacteraceae</taxon>
        <taxon>Primorskyibacter</taxon>
    </lineage>
</organism>
<reference evidence="2" key="1">
    <citation type="journal article" date="2019" name="Int. J. Syst. Evol. Microbiol.">
        <title>The Global Catalogue of Microorganisms (GCM) 10K type strain sequencing project: providing services to taxonomists for standard genome sequencing and annotation.</title>
        <authorList>
            <consortium name="The Broad Institute Genomics Platform"/>
            <consortium name="The Broad Institute Genome Sequencing Center for Infectious Disease"/>
            <person name="Wu L."/>
            <person name="Ma J."/>
        </authorList>
    </citation>
    <scope>NUCLEOTIDE SEQUENCE [LARGE SCALE GENOMIC DNA]</scope>
    <source>
        <strain evidence="2">CGMCC 1.12664</strain>
    </source>
</reference>
<evidence type="ECO:0008006" key="3">
    <source>
        <dbReference type="Google" id="ProtNLM"/>
    </source>
</evidence>
<dbReference type="InterPro" id="IPR010634">
    <property type="entry name" value="DUF1223"/>
</dbReference>
<dbReference type="PANTHER" id="PTHR36057">
    <property type="match status" value="1"/>
</dbReference>
<dbReference type="PANTHER" id="PTHR36057:SF1">
    <property type="entry name" value="LIPOPROTEIN LIPID ATTACHMENT SITE-LIKE PROTEIN, PUTATIVE (DUF1223)-RELATED"/>
    <property type="match status" value="1"/>
</dbReference>
<proteinExistence type="predicted"/>
<evidence type="ECO:0000313" key="1">
    <source>
        <dbReference type="EMBL" id="GGE22904.1"/>
    </source>
</evidence>
<evidence type="ECO:0000313" key="2">
    <source>
        <dbReference type="Proteomes" id="UP000612855"/>
    </source>
</evidence>
<dbReference type="EMBL" id="BMFJ01000001">
    <property type="protein sequence ID" value="GGE22904.1"/>
    <property type="molecule type" value="Genomic_DNA"/>
</dbReference>
<accession>A0A917EC58</accession>
<comment type="caution">
    <text evidence="1">The sequence shown here is derived from an EMBL/GenBank/DDBJ whole genome shotgun (WGS) entry which is preliminary data.</text>
</comment>